<evidence type="ECO:0000313" key="2">
    <source>
        <dbReference type="EMBL" id="MVB06451.1"/>
    </source>
</evidence>
<name>A0A7M4D3L7_9BACT</name>
<accession>A0A7M4D3L7</accession>
<gene>
    <name evidence="2" type="ORF">DWB62_005415</name>
    <name evidence="1" type="ORF">GNY23_05415</name>
</gene>
<dbReference type="Proteomes" id="UP000285951">
    <property type="component" value="Unassembled WGS sequence"/>
</dbReference>
<reference evidence="1 4" key="2">
    <citation type="submission" date="2019-12" db="EMBL/GenBank/DDBJ databases">
        <title>Draft genome sequence of Labilibaculum sp. strain 44 isolated from deep waters of Black Sea.</title>
        <authorList>
            <person name="Yadav S."/>
            <person name="Villanueva L."/>
        </authorList>
    </citation>
    <scope>NUCLEOTIDE SEQUENCE [LARGE SCALE GENOMIC DNA]</scope>
    <source>
        <strain evidence="1 4">44</strain>
    </source>
</reference>
<organism evidence="1 4">
    <name type="scientific">Labilibaculum euxinus</name>
    <dbReference type="NCBI Taxonomy" id="2686357"/>
    <lineage>
        <taxon>Bacteria</taxon>
        <taxon>Pseudomonadati</taxon>
        <taxon>Bacteroidota</taxon>
        <taxon>Bacteroidia</taxon>
        <taxon>Marinilabiliales</taxon>
        <taxon>Marinifilaceae</taxon>
        <taxon>Labilibaculum</taxon>
    </lineage>
</organism>
<sequence length="141" mass="16486">MEQIEFLKLRCVKGRYVKLLVLCFVKCLKEIASDLEYTNKTVGAIREETVASYRGSALKEIEFHFPFSIRSCIEFETNSNCSILLNHILKCRKSKGLIEYLFVFYLLRGALLPKNRTIKPKYNLKNTTHEENLLIVHHFVL</sequence>
<evidence type="ECO:0000313" key="1">
    <source>
        <dbReference type="EMBL" id="MUP37246.1"/>
    </source>
</evidence>
<dbReference type="AlphaFoldDB" id="A0A7M4D3L7"/>
<dbReference type="Proteomes" id="UP000462449">
    <property type="component" value="Unassembled WGS sequence"/>
</dbReference>
<dbReference type="RefSeq" id="WP_156195056.1">
    <property type="nucleotide sequence ID" value="NZ_QTZN02000008.1"/>
</dbReference>
<keyword evidence="3" id="KW-1185">Reference proteome</keyword>
<dbReference type="EMBL" id="WOTW01000008">
    <property type="protein sequence ID" value="MUP37246.1"/>
    <property type="molecule type" value="Genomic_DNA"/>
</dbReference>
<comment type="caution">
    <text evidence="1">The sequence shown here is derived from an EMBL/GenBank/DDBJ whole genome shotgun (WGS) entry which is preliminary data.</text>
</comment>
<dbReference type="EMBL" id="QTZN02000008">
    <property type="protein sequence ID" value="MVB06451.1"/>
    <property type="molecule type" value="Genomic_DNA"/>
</dbReference>
<reference evidence="2 3" key="1">
    <citation type="submission" date="2019-11" db="EMBL/GenBank/DDBJ databases">
        <title>Draft genome sequence of Labilibaculum sp. strain SYP isolated from Black Sea.</title>
        <authorList>
            <person name="Yadav S."/>
            <person name="Villanueva L."/>
        </authorList>
    </citation>
    <scope>NUCLEOTIDE SEQUENCE [LARGE SCALE GENOMIC DNA]</scope>
    <source>
        <strain evidence="2 3">44</strain>
    </source>
</reference>
<protein>
    <submittedName>
        <fullName evidence="1">Uncharacterized protein</fullName>
    </submittedName>
</protein>
<evidence type="ECO:0000313" key="4">
    <source>
        <dbReference type="Proteomes" id="UP000462449"/>
    </source>
</evidence>
<evidence type="ECO:0000313" key="3">
    <source>
        <dbReference type="Proteomes" id="UP000285951"/>
    </source>
</evidence>
<proteinExistence type="predicted"/>